<accession>A0A6J4J4M4</accession>
<gene>
    <name evidence="1" type="ORF">AVDCRST_MAG54-2954</name>
</gene>
<evidence type="ECO:0000313" key="1">
    <source>
        <dbReference type="EMBL" id="CAA9270266.1"/>
    </source>
</evidence>
<dbReference type="InterPro" id="IPR007344">
    <property type="entry name" value="GrpB/CoaE"/>
</dbReference>
<dbReference type="AlphaFoldDB" id="A0A6J4J4M4"/>
<reference evidence="1" key="1">
    <citation type="submission" date="2020-02" db="EMBL/GenBank/DDBJ databases">
        <authorList>
            <person name="Meier V. D."/>
        </authorList>
    </citation>
    <scope>NUCLEOTIDE SEQUENCE</scope>
    <source>
        <strain evidence="1">AVDCRST_MAG54</strain>
    </source>
</reference>
<sequence>MLVPRELDERPWRWLFVRVDPQGRSRLAHLHLMLPGLGRWDEQLHFRDRLRSSAELRAEYAALKQRLALEHHDDREA</sequence>
<protein>
    <submittedName>
        <fullName evidence="1">Uncharacterized protein</fullName>
    </submittedName>
</protein>
<dbReference type="Gene3D" id="3.30.460.10">
    <property type="entry name" value="Beta Polymerase, domain 2"/>
    <property type="match status" value="1"/>
</dbReference>
<organism evidence="1">
    <name type="scientific">uncultured Actinomycetospora sp</name>
    <dbReference type="NCBI Taxonomy" id="1135996"/>
    <lineage>
        <taxon>Bacteria</taxon>
        <taxon>Bacillati</taxon>
        <taxon>Actinomycetota</taxon>
        <taxon>Actinomycetes</taxon>
        <taxon>Pseudonocardiales</taxon>
        <taxon>Pseudonocardiaceae</taxon>
        <taxon>Actinomycetospora</taxon>
        <taxon>environmental samples</taxon>
    </lineage>
</organism>
<dbReference type="EMBL" id="CADCTH010000372">
    <property type="protein sequence ID" value="CAA9270266.1"/>
    <property type="molecule type" value="Genomic_DNA"/>
</dbReference>
<dbReference type="Pfam" id="PF04229">
    <property type="entry name" value="GrpB"/>
    <property type="match status" value="1"/>
</dbReference>
<dbReference type="InterPro" id="IPR043519">
    <property type="entry name" value="NT_sf"/>
</dbReference>
<dbReference type="SUPFAM" id="SSF81301">
    <property type="entry name" value="Nucleotidyltransferase"/>
    <property type="match status" value="1"/>
</dbReference>
<name>A0A6J4J4M4_9PSEU</name>
<proteinExistence type="predicted"/>